<name>A0ABD0KR87_9CAEN</name>
<evidence type="ECO:0008006" key="3">
    <source>
        <dbReference type="Google" id="ProtNLM"/>
    </source>
</evidence>
<comment type="caution">
    <text evidence="1">The sequence shown here is derived from an EMBL/GenBank/DDBJ whole genome shotgun (WGS) entry which is preliminary data.</text>
</comment>
<sequence>QGIEALTRNICCRFSPPISSELLGQSKHELTDKRKHMFQLLETKGESRQFHVDPLSASKLPWYEAYITCLDRSHSLYVPREDDFSDMKDYLPENGSLMWIGGRYVHTDWRWADGCGVLSSVGCSPNHSLTPSVRVLTSDHPFDCLTRCGTEFVALQKSTCTCLTSLPEVLPEEACNYRCAGNFDRSCDSNTFPWDNGSSALDEDCAHLHVPISSSPSLKDVRIRTDPCGSTATEFKMSLCQKCEGCSFWLSVH</sequence>
<dbReference type="AlphaFoldDB" id="A0ABD0KR87"/>
<dbReference type="Proteomes" id="UP001519460">
    <property type="component" value="Unassembled WGS sequence"/>
</dbReference>
<feature type="non-terminal residue" evidence="1">
    <location>
        <position position="1"/>
    </location>
</feature>
<organism evidence="1 2">
    <name type="scientific">Batillaria attramentaria</name>
    <dbReference type="NCBI Taxonomy" id="370345"/>
    <lineage>
        <taxon>Eukaryota</taxon>
        <taxon>Metazoa</taxon>
        <taxon>Spiralia</taxon>
        <taxon>Lophotrochozoa</taxon>
        <taxon>Mollusca</taxon>
        <taxon>Gastropoda</taxon>
        <taxon>Caenogastropoda</taxon>
        <taxon>Sorbeoconcha</taxon>
        <taxon>Cerithioidea</taxon>
        <taxon>Batillariidae</taxon>
        <taxon>Batillaria</taxon>
    </lineage>
</organism>
<gene>
    <name evidence="1" type="ORF">BaRGS_00019258</name>
</gene>
<dbReference type="InterPro" id="IPR016186">
    <property type="entry name" value="C-type_lectin-like/link_sf"/>
</dbReference>
<dbReference type="InterPro" id="IPR016187">
    <property type="entry name" value="CTDL_fold"/>
</dbReference>
<proteinExistence type="predicted"/>
<reference evidence="1 2" key="1">
    <citation type="journal article" date="2023" name="Sci. Data">
        <title>Genome assembly of the Korean intertidal mud-creeper Batillaria attramentaria.</title>
        <authorList>
            <person name="Patra A.K."/>
            <person name="Ho P.T."/>
            <person name="Jun S."/>
            <person name="Lee S.J."/>
            <person name="Kim Y."/>
            <person name="Won Y.J."/>
        </authorList>
    </citation>
    <scope>NUCLEOTIDE SEQUENCE [LARGE SCALE GENOMIC DNA]</scope>
    <source>
        <strain evidence="1">Wonlab-2016</strain>
    </source>
</reference>
<dbReference type="CDD" id="cd00037">
    <property type="entry name" value="CLECT"/>
    <property type="match status" value="1"/>
</dbReference>
<dbReference type="SUPFAM" id="SSF56436">
    <property type="entry name" value="C-type lectin-like"/>
    <property type="match status" value="1"/>
</dbReference>
<accession>A0ABD0KR87</accession>
<protein>
    <recommendedName>
        <fullName evidence="3">C-type lectin domain-containing protein</fullName>
    </recommendedName>
</protein>
<dbReference type="Gene3D" id="3.10.100.10">
    <property type="entry name" value="Mannose-Binding Protein A, subunit A"/>
    <property type="match status" value="1"/>
</dbReference>
<evidence type="ECO:0000313" key="2">
    <source>
        <dbReference type="Proteomes" id="UP001519460"/>
    </source>
</evidence>
<evidence type="ECO:0000313" key="1">
    <source>
        <dbReference type="EMBL" id="KAK7489459.1"/>
    </source>
</evidence>
<keyword evidence="2" id="KW-1185">Reference proteome</keyword>
<dbReference type="EMBL" id="JACVVK020000137">
    <property type="protein sequence ID" value="KAK7489459.1"/>
    <property type="molecule type" value="Genomic_DNA"/>
</dbReference>